<dbReference type="InterPro" id="IPR015797">
    <property type="entry name" value="NUDIX_hydrolase-like_dom_sf"/>
</dbReference>
<dbReference type="CDD" id="cd04677">
    <property type="entry name" value="NUDIX_Hydrolase"/>
    <property type="match status" value="1"/>
</dbReference>
<gene>
    <name evidence="5" type="ORF">B4110_2642</name>
</gene>
<evidence type="ECO:0000256" key="3">
    <source>
        <dbReference type="RuleBase" id="RU003476"/>
    </source>
</evidence>
<comment type="cofactor">
    <cofactor evidence="1">
        <name>Mg(2+)</name>
        <dbReference type="ChEBI" id="CHEBI:18420"/>
    </cofactor>
</comment>
<sequence>MGYIEELRALIGHRPVILVGALAIIKNEKNEVLLQKRRQPKGYWGLPGGLMELGESAEETARREVWEETGLTIGSCRLLDVLSGPGTYVKVPNGDEFYAITIVYETNEFSGEIRANPEESLDVRFFPVNELPEQMIQSHCRVIEKHIKPSPPL</sequence>
<name>A0A150N7X9_9BACL</name>
<dbReference type="GO" id="GO:0016787">
    <property type="term" value="F:hydrolase activity"/>
    <property type="evidence" value="ECO:0007669"/>
    <property type="project" value="UniProtKB-KW"/>
</dbReference>
<dbReference type="AlphaFoldDB" id="A0A150N7X9"/>
<dbReference type="Pfam" id="PF00293">
    <property type="entry name" value="NUDIX"/>
    <property type="match status" value="1"/>
</dbReference>
<keyword evidence="2 3" id="KW-0378">Hydrolase</keyword>
<dbReference type="PROSITE" id="PS51462">
    <property type="entry name" value="NUDIX"/>
    <property type="match status" value="1"/>
</dbReference>
<dbReference type="InterPro" id="IPR020084">
    <property type="entry name" value="NUDIX_hydrolase_CS"/>
</dbReference>
<dbReference type="PANTHER" id="PTHR43046:SF2">
    <property type="entry name" value="8-OXO-DGTP DIPHOSPHATASE-RELATED"/>
    <property type="match status" value="1"/>
</dbReference>
<proteinExistence type="inferred from homology"/>
<accession>A0A150N7X9</accession>
<dbReference type="PRINTS" id="PR00502">
    <property type="entry name" value="NUDIXFAMILY"/>
</dbReference>
<evidence type="ECO:0000256" key="2">
    <source>
        <dbReference type="ARBA" id="ARBA00022801"/>
    </source>
</evidence>
<comment type="similarity">
    <text evidence="3">Belongs to the Nudix hydrolase family.</text>
</comment>
<dbReference type="PANTHER" id="PTHR43046">
    <property type="entry name" value="GDP-MANNOSE MANNOSYL HYDROLASE"/>
    <property type="match status" value="1"/>
</dbReference>
<dbReference type="EMBL" id="LQYW01000005">
    <property type="protein sequence ID" value="KYD32837.1"/>
    <property type="molecule type" value="Genomic_DNA"/>
</dbReference>
<comment type="caution">
    <text evidence="5">The sequence shown here is derived from an EMBL/GenBank/DDBJ whole genome shotgun (WGS) entry which is preliminary data.</text>
</comment>
<dbReference type="InterPro" id="IPR000086">
    <property type="entry name" value="NUDIX_hydrolase_dom"/>
</dbReference>
<dbReference type="RefSeq" id="WP_062677153.1">
    <property type="nucleotide sequence ID" value="NZ_LQYW01000005.1"/>
</dbReference>
<evidence type="ECO:0000259" key="4">
    <source>
        <dbReference type="PROSITE" id="PS51462"/>
    </source>
</evidence>
<organism evidence="5 6">
    <name type="scientific">Parageobacillus toebii</name>
    <dbReference type="NCBI Taxonomy" id="153151"/>
    <lineage>
        <taxon>Bacteria</taxon>
        <taxon>Bacillati</taxon>
        <taxon>Bacillota</taxon>
        <taxon>Bacilli</taxon>
        <taxon>Bacillales</taxon>
        <taxon>Anoxybacillaceae</taxon>
        <taxon>Parageobacillus</taxon>
    </lineage>
</organism>
<feature type="domain" description="Nudix hydrolase" evidence="4">
    <location>
        <begin position="14"/>
        <end position="153"/>
    </location>
</feature>
<dbReference type="PATRIC" id="fig|153151.4.peg.2891"/>
<dbReference type="InterPro" id="IPR020476">
    <property type="entry name" value="Nudix_hydrolase"/>
</dbReference>
<evidence type="ECO:0000313" key="5">
    <source>
        <dbReference type="EMBL" id="KYD32837.1"/>
    </source>
</evidence>
<evidence type="ECO:0000313" key="6">
    <source>
        <dbReference type="Proteomes" id="UP000075324"/>
    </source>
</evidence>
<dbReference type="PROSITE" id="PS00893">
    <property type="entry name" value="NUDIX_BOX"/>
    <property type="match status" value="1"/>
</dbReference>
<reference evidence="5 6" key="1">
    <citation type="submission" date="2016-01" db="EMBL/GenBank/DDBJ databases">
        <title>Draft Genome Sequences of Seven Thermophilic Sporeformers Isolated from Foods.</title>
        <authorList>
            <person name="Berendsen E.M."/>
            <person name="Wells-Bennik M.H."/>
            <person name="Krawcyk A.O."/>
            <person name="De Jong A."/>
            <person name="Holsappel S."/>
            <person name="Eijlander R.T."/>
            <person name="Kuipers O.P."/>
        </authorList>
    </citation>
    <scope>NUCLEOTIDE SEQUENCE [LARGE SCALE GENOMIC DNA]</scope>
    <source>
        <strain evidence="5 6">B4110</strain>
    </source>
</reference>
<dbReference type="Gene3D" id="3.90.79.10">
    <property type="entry name" value="Nucleoside Triphosphate Pyrophosphohydrolase"/>
    <property type="match status" value="1"/>
</dbReference>
<dbReference type="Proteomes" id="UP000075324">
    <property type="component" value="Unassembled WGS sequence"/>
</dbReference>
<evidence type="ECO:0000256" key="1">
    <source>
        <dbReference type="ARBA" id="ARBA00001946"/>
    </source>
</evidence>
<protein>
    <recommendedName>
        <fullName evidence="4">Nudix hydrolase domain-containing protein</fullName>
    </recommendedName>
</protein>
<dbReference type="SUPFAM" id="SSF55811">
    <property type="entry name" value="Nudix"/>
    <property type="match status" value="1"/>
</dbReference>